<name>D4FB92_EDWTA</name>
<dbReference type="HOGENOM" id="CLU_3250728_0_0_6"/>
<sequence>MSFLEDIWVVMAAQITFRCWAVLAMLTYLCMLRWLCAGRLEL</sequence>
<dbReference type="EMBL" id="ADGK01000363">
    <property type="protein sequence ID" value="EFE20968.1"/>
    <property type="molecule type" value="Genomic_DNA"/>
</dbReference>
<feature type="transmembrane region" description="Helical" evidence="1">
    <location>
        <begin position="15"/>
        <end position="36"/>
    </location>
</feature>
<comment type="caution">
    <text evidence="2">The sequence shown here is derived from an EMBL/GenBank/DDBJ whole genome shotgun (WGS) entry which is preliminary data.</text>
</comment>
<proteinExistence type="predicted"/>
<evidence type="ECO:0000313" key="2">
    <source>
        <dbReference type="EMBL" id="EFE20968.1"/>
    </source>
</evidence>
<accession>D4FB92</accession>
<gene>
    <name evidence="2" type="ORF">EDWATA_04063</name>
</gene>
<evidence type="ECO:0000313" key="3">
    <source>
        <dbReference type="Proteomes" id="UP000003692"/>
    </source>
</evidence>
<evidence type="ECO:0000256" key="1">
    <source>
        <dbReference type="SAM" id="Phobius"/>
    </source>
</evidence>
<keyword evidence="1" id="KW-1133">Transmembrane helix</keyword>
<protein>
    <submittedName>
        <fullName evidence="2">Uncharacterized protein</fullName>
    </submittedName>
</protein>
<keyword evidence="1" id="KW-0472">Membrane</keyword>
<keyword evidence="1" id="KW-0812">Transmembrane</keyword>
<reference evidence="2 3" key="1">
    <citation type="submission" date="2010-02" db="EMBL/GenBank/DDBJ databases">
        <authorList>
            <person name="Weinstock G."/>
            <person name="Sodergren E."/>
            <person name="Clifton S."/>
            <person name="Fulton L."/>
            <person name="Fulton B."/>
            <person name="Courtney L."/>
            <person name="Fronick C."/>
            <person name="Harrison M."/>
            <person name="Strong C."/>
            <person name="Farmer C."/>
            <person name="Delahaunty K."/>
            <person name="Markovic C."/>
            <person name="Hall O."/>
            <person name="Minx P."/>
            <person name="Tomlinson C."/>
            <person name="Mitreva M."/>
            <person name="Nelson J."/>
            <person name="Hou S."/>
            <person name="Wollam A."/>
            <person name="Pepin K.H."/>
            <person name="Johnson M."/>
            <person name="Bhonagiri V."/>
            <person name="Zhang X."/>
            <person name="Suruliraj S."/>
            <person name="Warren W."/>
            <person name="Chinwalla A."/>
            <person name="Mardis E.R."/>
            <person name="Wilson R.K."/>
        </authorList>
    </citation>
    <scope>NUCLEOTIDE SEQUENCE [LARGE SCALE GENOMIC DNA]</scope>
    <source>
        <strain evidence="2 3">ATCC 23685</strain>
    </source>
</reference>
<dbReference type="AlphaFoldDB" id="D4FB92"/>
<dbReference type="Proteomes" id="UP000003692">
    <property type="component" value="Unassembled WGS sequence"/>
</dbReference>
<organism evidence="2 3">
    <name type="scientific">Edwardsiella tarda ATCC 23685</name>
    <dbReference type="NCBI Taxonomy" id="500638"/>
    <lineage>
        <taxon>Bacteria</taxon>
        <taxon>Pseudomonadati</taxon>
        <taxon>Pseudomonadota</taxon>
        <taxon>Gammaproteobacteria</taxon>
        <taxon>Enterobacterales</taxon>
        <taxon>Hafniaceae</taxon>
        <taxon>Edwardsiella</taxon>
    </lineage>
</organism>